<proteinExistence type="predicted"/>
<organism evidence="1 2">
    <name type="scientific">Pseudomonas fluorescens</name>
    <dbReference type="NCBI Taxonomy" id="294"/>
    <lineage>
        <taxon>Bacteria</taxon>
        <taxon>Pseudomonadati</taxon>
        <taxon>Pseudomonadota</taxon>
        <taxon>Gammaproteobacteria</taxon>
        <taxon>Pseudomonadales</taxon>
        <taxon>Pseudomonadaceae</taxon>
        <taxon>Pseudomonas</taxon>
    </lineage>
</organism>
<reference evidence="1 2" key="1">
    <citation type="submission" date="2019-09" db="EMBL/GenBank/DDBJ databases">
        <authorList>
            <person name="Chandra G."/>
            <person name="Truman W A."/>
        </authorList>
    </citation>
    <scope>NUCLEOTIDE SEQUENCE [LARGE SCALE GENOMIC DNA]</scope>
    <source>
        <strain evidence="1">PS712</strain>
    </source>
</reference>
<name>A0A5E7EZ53_PSEFL</name>
<dbReference type="Proteomes" id="UP000326018">
    <property type="component" value="Unassembled WGS sequence"/>
</dbReference>
<gene>
    <name evidence="1" type="ORF">PS712_05088</name>
</gene>
<dbReference type="EMBL" id="CABVIB010000036">
    <property type="protein sequence ID" value="VVO31984.1"/>
    <property type="molecule type" value="Genomic_DNA"/>
</dbReference>
<sequence>MRLKTFIQRIETYDFQHDNQKIIDDLCQLATNQTLLSEHLYNTIQRDGFSSKNSLYSAYAFVLHTCDLFTIRLGFWSPASLQDERETFIYDLNHSHDFELYAVGYCGDGYTTVTRKILDPTPIKAGVIPPLSEEISFKLGPGKVIHMLPLHEVHKQLPPETMSASLSLLIHPPRGGATETSWCFNENFVPTYPGIAKQETAFYEKTLSLLKPGSDSLPQ</sequence>
<evidence type="ECO:0000313" key="2">
    <source>
        <dbReference type="Proteomes" id="UP000326018"/>
    </source>
</evidence>
<dbReference type="AlphaFoldDB" id="A0A5E7EZ53"/>
<accession>A0A5E7EZ53</accession>
<dbReference type="OrthoDB" id="7004303at2"/>
<protein>
    <submittedName>
        <fullName evidence="1">Uncharacterized protein</fullName>
    </submittedName>
</protein>
<evidence type="ECO:0000313" key="1">
    <source>
        <dbReference type="EMBL" id="VVO31984.1"/>
    </source>
</evidence>
<dbReference type="RefSeq" id="WP_150704846.1">
    <property type="nucleotide sequence ID" value="NZ_CABVIB010000036.1"/>
</dbReference>